<keyword evidence="3" id="KW-0472">Membrane</keyword>
<evidence type="ECO:0000256" key="1">
    <source>
        <dbReference type="ARBA" id="ARBA00005662"/>
    </source>
</evidence>
<dbReference type="InterPro" id="IPR029052">
    <property type="entry name" value="Metallo-depent_PP-like"/>
</dbReference>
<protein>
    <submittedName>
        <fullName evidence="5">CapA family protein</fullName>
    </submittedName>
</protein>
<keyword evidence="3" id="KW-0812">Transmembrane</keyword>
<dbReference type="PANTHER" id="PTHR33393">
    <property type="entry name" value="POLYGLUTAMINE SYNTHESIS ACCESSORY PROTEIN RV0574C-RELATED"/>
    <property type="match status" value="1"/>
</dbReference>
<feature type="region of interest" description="Disordered" evidence="2">
    <location>
        <begin position="78"/>
        <end position="98"/>
    </location>
</feature>
<reference evidence="5" key="1">
    <citation type="journal article" date="2021" name="PeerJ">
        <title>Extensive microbial diversity within the chicken gut microbiome revealed by metagenomics and culture.</title>
        <authorList>
            <person name="Gilroy R."/>
            <person name="Ravi A."/>
            <person name="Getino M."/>
            <person name="Pursley I."/>
            <person name="Horton D.L."/>
            <person name="Alikhan N.F."/>
            <person name="Baker D."/>
            <person name="Gharbi K."/>
            <person name="Hall N."/>
            <person name="Watson M."/>
            <person name="Adriaenssens E.M."/>
            <person name="Foster-Nyarko E."/>
            <person name="Jarju S."/>
            <person name="Secka A."/>
            <person name="Antonio M."/>
            <person name="Oren A."/>
            <person name="Chaudhuri R.R."/>
            <person name="La Ragione R."/>
            <person name="Hildebrand F."/>
            <person name="Pallen M.J."/>
        </authorList>
    </citation>
    <scope>NUCLEOTIDE SEQUENCE</scope>
    <source>
        <strain evidence="5">ChiSjej2B20-11307</strain>
    </source>
</reference>
<feature type="transmembrane region" description="Helical" evidence="3">
    <location>
        <begin position="26"/>
        <end position="48"/>
    </location>
</feature>
<proteinExistence type="inferred from homology"/>
<dbReference type="SMART" id="SM00854">
    <property type="entry name" value="PGA_cap"/>
    <property type="match status" value="1"/>
</dbReference>
<evidence type="ECO:0000259" key="4">
    <source>
        <dbReference type="SMART" id="SM00854"/>
    </source>
</evidence>
<comment type="similarity">
    <text evidence="1">Belongs to the CapA family.</text>
</comment>
<feature type="domain" description="Capsule synthesis protein CapA" evidence="4">
    <location>
        <begin position="196"/>
        <end position="441"/>
    </location>
</feature>
<dbReference type="InterPro" id="IPR019079">
    <property type="entry name" value="Capsule_synth_CapA"/>
</dbReference>
<reference evidence="5" key="2">
    <citation type="submission" date="2021-04" db="EMBL/GenBank/DDBJ databases">
        <authorList>
            <person name="Gilroy R."/>
        </authorList>
    </citation>
    <scope>NUCLEOTIDE SEQUENCE</scope>
    <source>
        <strain evidence="5">ChiSjej2B20-11307</strain>
    </source>
</reference>
<evidence type="ECO:0000256" key="3">
    <source>
        <dbReference type="SAM" id="Phobius"/>
    </source>
</evidence>
<comment type="caution">
    <text evidence="5">The sequence shown here is derived from an EMBL/GenBank/DDBJ whole genome shotgun (WGS) entry which is preliminary data.</text>
</comment>
<evidence type="ECO:0000313" key="6">
    <source>
        <dbReference type="Proteomes" id="UP000824223"/>
    </source>
</evidence>
<organism evidence="5 6">
    <name type="scientific">Candidatus Mediterraneibacter pullicola</name>
    <dbReference type="NCBI Taxonomy" id="2838682"/>
    <lineage>
        <taxon>Bacteria</taxon>
        <taxon>Bacillati</taxon>
        <taxon>Bacillota</taxon>
        <taxon>Clostridia</taxon>
        <taxon>Lachnospirales</taxon>
        <taxon>Lachnospiraceae</taxon>
        <taxon>Mediterraneibacter</taxon>
    </lineage>
</organism>
<dbReference type="AlphaFoldDB" id="A0A9D2HA84"/>
<dbReference type="PANTHER" id="PTHR33393:SF13">
    <property type="entry name" value="PGA BIOSYNTHESIS PROTEIN CAPA"/>
    <property type="match status" value="1"/>
</dbReference>
<name>A0A9D2HA84_9FIRM</name>
<dbReference type="CDD" id="cd07381">
    <property type="entry name" value="MPP_CapA"/>
    <property type="match status" value="1"/>
</dbReference>
<gene>
    <name evidence="5" type="ORF">H9798_10510</name>
</gene>
<dbReference type="InterPro" id="IPR052169">
    <property type="entry name" value="CW_Biosynth-Accessory"/>
</dbReference>
<accession>A0A9D2HA84</accession>
<evidence type="ECO:0000256" key="2">
    <source>
        <dbReference type="SAM" id="MobiDB-lite"/>
    </source>
</evidence>
<dbReference type="EMBL" id="DXAK01000049">
    <property type="protein sequence ID" value="HJA07552.1"/>
    <property type="molecule type" value="Genomic_DNA"/>
</dbReference>
<dbReference type="Gene3D" id="3.60.21.10">
    <property type="match status" value="1"/>
</dbReference>
<dbReference type="Pfam" id="PF09587">
    <property type="entry name" value="PGA_cap"/>
    <property type="match status" value="1"/>
</dbReference>
<keyword evidence="3" id="KW-1133">Transmembrane helix</keyword>
<dbReference type="SUPFAM" id="SSF56300">
    <property type="entry name" value="Metallo-dependent phosphatases"/>
    <property type="match status" value="1"/>
</dbReference>
<dbReference type="Proteomes" id="UP000824223">
    <property type="component" value="Unassembled WGS sequence"/>
</dbReference>
<evidence type="ECO:0000313" key="5">
    <source>
        <dbReference type="EMBL" id="HJA07552.1"/>
    </source>
</evidence>
<sequence>METNRYDRKKREELRRRRRLQVRRQITLLAGAGVLAVAASAVIIARIWQGNRAEDVKVVIASGYEQFLSEAISVDETAEAPDAGSAKETAAMNDTEGAELSGEQGCAFAQWISEQYPEAMRTGLPEAVLDGTFTSDDAYHVLGQTLHVLSDRYQGKLKNADTARKYGIYVKDREIPGTAAGESADSGEKAEGRPVRISVAGDLCLEEDGFVLDKYDEVQDLEQCISPEVLETVRSADIFYLNHEYTVSERGEPLEGKYYTFRAKPERMALLEEMGTDLVSLANNHIYDYGEEAMVDTMDYLKEAGIPYVGGGRDLKEAERPSYFIVNGMKIGFVAASNAEKIHYTPSAGESSAGILEAYDTALFSQVIQKASKECDYLIAYIHWGPEDENQYAAYQTKQGKEFLDSGADIVVGGHPHVLQGIEYIDGKPVVYSMGDFWFNDETKYTGLLNLEISPEGLEKMWFTPCLQTGLTTQYISGAQKQREMYDFLQGLSPNAQIDDEGVITENQRILY</sequence>